<evidence type="ECO:0000256" key="3">
    <source>
        <dbReference type="ARBA" id="ARBA00022695"/>
    </source>
</evidence>
<dbReference type="InterPro" id="IPR043502">
    <property type="entry name" value="DNA/RNA_pol_sf"/>
</dbReference>
<evidence type="ECO:0000256" key="2">
    <source>
        <dbReference type="ARBA" id="ARBA00022679"/>
    </source>
</evidence>
<keyword evidence="2" id="KW-0808">Transferase</keyword>
<sequence length="494" mass="54967">MSLSDTDDHMKVSDDSIGKTGKAFVKKGSTCTRCPAAGSLTKALKRAVHIISLEYKIPNDICFPREMNCSSLRAAWNEWTVSTLGSVNTNKGRGRRLAMMVKSGARLFDLPCRPCDKRLNGIAKTDWIRSVAKGTPPDLVPSDLDLDKLIIKVRKEIRGWGRRLASARDSSEEPCLGDYVPGVQGCAELPTILGGTLGVSESEYSGQRNSVRLGCAKTKGKFRVVTMQSAEVKRVLTPLHNALYGHISSKGWCVRGDVLKGDFDEIVNDRKEGESYISGDYTAATNKIYSEAVQVIVNEIAHTPELTSTEREVFVESFRDMWWFSLADSGAMKRGSPMGSLCNFPILCLLNKACFEIACDNVLGRNRKDLKRVKINGDDIMFAGTACLYGEWRRVTGIYGLEVNESKTEISRRWLDLNSQSYDTKRGKLVAKATLGFLRPERKGQSMEVDKEAEKSWQQTEDILVKNTMSWIADDNAPDERTVLPDNSQVLQHQ</sequence>
<proteinExistence type="predicted"/>
<name>A0A8K1YSE5_9VIRU</name>
<dbReference type="GO" id="GO:0003968">
    <property type="term" value="F:RNA-directed RNA polymerase activity"/>
    <property type="evidence" value="ECO:0007669"/>
    <property type="project" value="UniProtKB-KW"/>
</dbReference>
<reference evidence="4" key="1">
    <citation type="submission" date="2021-01" db="EMBL/GenBank/DDBJ databases">
        <authorList>
            <person name="Liang W."/>
            <person name="Lu Z."/>
            <person name="Jiang D."/>
            <person name="Fu Y."/>
            <person name="Xie J."/>
            <person name="Cheng J."/>
            <person name="Lin Y."/>
            <person name="Chen T."/>
        </authorList>
    </citation>
    <scope>NUCLEOTIDE SEQUENCE</scope>
    <source>
        <strain evidence="4">GB&amp;PB-15</strain>
    </source>
</reference>
<dbReference type="CDD" id="cd23183">
    <property type="entry name" value="ps-ssRNAv_Botourmiaviridae_RdRp"/>
    <property type="match status" value="1"/>
</dbReference>
<keyword evidence="1 4" id="KW-0696">RNA-directed RNA polymerase</keyword>
<accession>A0A8K1YSE5</accession>
<dbReference type="SUPFAM" id="SSF56672">
    <property type="entry name" value="DNA/RNA polymerases"/>
    <property type="match status" value="1"/>
</dbReference>
<protein>
    <submittedName>
        <fullName evidence="4">RNA-dependent RNA polymerase</fullName>
    </submittedName>
</protein>
<evidence type="ECO:0000256" key="1">
    <source>
        <dbReference type="ARBA" id="ARBA00022484"/>
    </source>
</evidence>
<organism evidence="4">
    <name type="scientific">Sclerotinia sclerotiorum ourmia-like virus 21</name>
    <dbReference type="NCBI Taxonomy" id="2879901"/>
    <lineage>
        <taxon>Viruses</taxon>
        <taxon>Riboviria</taxon>
        <taxon>Orthornavirae</taxon>
        <taxon>Lenarviricota</taxon>
        <taxon>Miaviricetes</taxon>
        <taxon>Ourlivirales</taxon>
        <taxon>Botourmiaviridae</taxon>
    </lineage>
</organism>
<evidence type="ECO:0000313" key="4">
    <source>
        <dbReference type="EMBL" id="UEP19814.1"/>
    </source>
</evidence>
<keyword evidence="3" id="KW-0548">Nucleotidyltransferase</keyword>
<dbReference type="EMBL" id="MW454914">
    <property type="protein sequence ID" value="UEP19814.1"/>
    <property type="molecule type" value="Genomic_RNA"/>
</dbReference>